<evidence type="ECO:0000256" key="1">
    <source>
        <dbReference type="SAM" id="MobiDB-lite"/>
    </source>
</evidence>
<dbReference type="GeneID" id="8250578"/>
<evidence type="ECO:0000313" key="2">
    <source>
        <dbReference type="EMBL" id="ACO68917.1"/>
    </source>
</evidence>
<organism evidence="2 3">
    <name type="scientific">Micromonas commoda (strain RCC299 / NOUM17 / CCMP2709)</name>
    <name type="common">Picoplanktonic green alga</name>
    <dbReference type="NCBI Taxonomy" id="296587"/>
    <lineage>
        <taxon>Eukaryota</taxon>
        <taxon>Viridiplantae</taxon>
        <taxon>Chlorophyta</taxon>
        <taxon>Mamiellophyceae</taxon>
        <taxon>Mamiellales</taxon>
        <taxon>Mamiellaceae</taxon>
        <taxon>Micromonas</taxon>
    </lineage>
</organism>
<name>C1FE78_MICCC</name>
<accession>C1FE78</accession>
<proteinExistence type="predicted"/>
<keyword evidence="3" id="KW-1185">Reference proteome</keyword>
<feature type="region of interest" description="Disordered" evidence="1">
    <location>
        <begin position="30"/>
        <end position="104"/>
    </location>
</feature>
<reference evidence="2 3" key="1">
    <citation type="journal article" date="2009" name="Science">
        <title>Green evolution and dynamic adaptations revealed by genomes of the marine picoeukaryotes Micromonas.</title>
        <authorList>
            <person name="Worden A.Z."/>
            <person name="Lee J.H."/>
            <person name="Mock T."/>
            <person name="Rouze P."/>
            <person name="Simmons M.P."/>
            <person name="Aerts A.L."/>
            <person name="Allen A.E."/>
            <person name="Cuvelier M.L."/>
            <person name="Derelle E."/>
            <person name="Everett M.V."/>
            <person name="Foulon E."/>
            <person name="Grimwood J."/>
            <person name="Gundlach H."/>
            <person name="Henrissat B."/>
            <person name="Napoli C."/>
            <person name="McDonald S.M."/>
            <person name="Parker M.S."/>
            <person name="Rombauts S."/>
            <person name="Salamov A."/>
            <person name="Von Dassow P."/>
            <person name="Badger J.H."/>
            <person name="Coutinho P.M."/>
            <person name="Demir E."/>
            <person name="Dubchak I."/>
            <person name="Gentemann C."/>
            <person name="Eikrem W."/>
            <person name="Gready J.E."/>
            <person name="John U."/>
            <person name="Lanier W."/>
            <person name="Lindquist E.A."/>
            <person name="Lucas S."/>
            <person name="Mayer K.F."/>
            <person name="Moreau H."/>
            <person name="Not F."/>
            <person name="Otillar R."/>
            <person name="Panaud O."/>
            <person name="Pangilinan J."/>
            <person name="Paulsen I."/>
            <person name="Piegu B."/>
            <person name="Poliakov A."/>
            <person name="Robbens S."/>
            <person name="Schmutz J."/>
            <person name="Toulza E."/>
            <person name="Wyss T."/>
            <person name="Zelensky A."/>
            <person name="Zhou K."/>
            <person name="Armbrust E.V."/>
            <person name="Bhattacharya D."/>
            <person name="Goodenough U.W."/>
            <person name="Van de Peer Y."/>
            <person name="Grigoriev I.V."/>
        </authorList>
    </citation>
    <scope>NUCLEOTIDE SEQUENCE [LARGE SCALE GENOMIC DNA]</scope>
    <source>
        <strain evidence="3">RCC299 / NOUM17</strain>
    </source>
</reference>
<evidence type="ECO:0000313" key="3">
    <source>
        <dbReference type="Proteomes" id="UP000002009"/>
    </source>
</evidence>
<dbReference type="AlphaFoldDB" id="C1FE78"/>
<dbReference type="RefSeq" id="XP_002507659.1">
    <property type="nucleotide sequence ID" value="XM_002507613.1"/>
</dbReference>
<protein>
    <submittedName>
        <fullName evidence="2">Uncharacterized protein</fullName>
    </submittedName>
</protein>
<feature type="compositionally biased region" description="Basic and acidic residues" evidence="1">
    <location>
        <begin position="37"/>
        <end position="47"/>
    </location>
</feature>
<dbReference type="Proteomes" id="UP000002009">
    <property type="component" value="Chromosome 1"/>
</dbReference>
<dbReference type="InParanoid" id="C1FE78"/>
<sequence length="174" mass="19075">MSIISPSRCSWLRARVEYKHRHRRPLIVRTPFAVERSGQKPEDDNKPRSFPSNGGSTGSFRGPGAAPLRMETTDQRKFGYGGDGMPPDDGDGDGGWEPGGDGSEPSPFGLFILLAAGAWALWEYRKPGGSLNPQTKLDLAQKRYEAQLAARKKRILRQNQQKQGGGTGTINIKP</sequence>
<dbReference type="OrthoDB" id="10493909at2759"/>
<gene>
    <name evidence="2" type="ORF">MICPUN_55343</name>
</gene>
<dbReference type="EMBL" id="CP001574">
    <property type="protein sequence ID" value="ACO68917.1"/>
    <property type="molecule type" value="Genomic_DNA"/>
</dbReference>
<dbReference type="KEGG" id="mis:MICPUN_55343"/>